<evidence type="ECO:0000256" key="1">
    <source>
        <dbReference type="SAM" id="SignalP"/>
    </source>
</evidence>
<gene>
    <name evidence="2" type="ORF">SAMN05414137_12121</name>
</gene>
<dbReference type="SUPFAM" id="SSF51126">
    <property type="entry name" value="Pectin lyase-like"/>
    <property type="match status" value="1"/>
</dbReference>
<dbReference type="AlphaFoldDB" id="A0A1H7WNQ8"/>
<evidence type="ECO:0000313" key="2">
    <source>
        <dbReference type="EMBL" id="SEM23133.1"/>
    </source>
</evidence>
<organism evidence="2 3">
    <name type="scientific">Streptacidiphilus jiangxiensis</name>
    <dbReference type="NCBI Taxonomy" id="235985"/>
    <lineage>
        <taxon>Bacteria</taxon>
        <taxon>Bacillati</taxon>
        <taxon>Actinomycetota</taxon>
        <taxon>Actinomycetes</taxon>
        <taxon>Kitasatosporales</taxon>
        <taxon>Streptomycetaceae</taxon>
        <taxon>Streptacidiphilus</taxon>
    </lineage>
</organism>
<sequence length="521" mass="54054">MNIRHKRRGRRTLLITSAAVLVAGAGFFAAAEAGASVAGGAASAHAASAATRTQWISWSGGRLVYGHDAQGNRVPDYSSAGYEGGGVALPVAPVKERVAAPSGKDDTARIQAAIDAASRLPVGAGGLRGAVLLAPGAYRIDGTLHIGASGVVLRGAGSGAGGTRLVAHGATARALITVGAGSRYTAVGSPTRVTDGYVPVGATTLDVASTVGLTVGSQVVVQRPTTQAWIDATGMHGLWSPNWSLYSERRVTAVSGHRLTLDAPLTTALEAKYTQATVYRYTFPRIDHVGLESLSADGRAMAADPNYAKDFYGSNLSTFGAVQDSWVQNVTGYHFGQDGVTGLGSQSRRISVLHTATLDMLVNTATSARSDGYTLEGQQNLIQDCLVTAPKIHAFTTEAHQSGPNVYSRCTAKLTQTDYDAGGHQRWGSGTLYDQVTVDGTLLLVNNGSRGTGHGWSDANSTAWNCVTTGGYEVQQPPTAHNWAFGCTGPLLSGSNGEVTSGGKPELPASLYAEQLRERGL</sequence>
<proteinExistence type="predicted"/>
<feature type="chain" id="PRO_5038839840" description="Pectate lyase superfamily protein" evidence="1">
    <location>
        <begin position="32"/>
        <end position="521"/>
    </location>
</feature>
<dbReference type="Gene3D" id="2.160.20.10">
    <property type="entry name" value="Single-stranded right-handed beta-helix, Pectin lyase-like"/>
    <property type="match status" value="2"/>
</dbReference>
<evidence type="ECO:0008006" key="4">
    <source>
        <dbReference type="Google" id="ProtNLM"/>
    </source>
</evidence>
<dbReference type="Proteomes" id="UP000183015">
    <property type="component" value="Unassembled WGS sequence"/>
</dbReference>
<reference evidence="3" key="1">
    <citation type="submission" date="2016-10" db="EMBL/GenBank/DDBJ databases">
        <authorList>
            <person name="Varghese N."/>
        </authorList>
    </citation>
    <scope>NUCLEOTIDE SEQUENCE [LARGE SCALE GENOMIC DNA]</scope>
    <source>
        <strain evidence="3">DSM 45096 / BCRC 16803 / CGMCC 4.1857 / CIP 109030 / JCM 12277 / KCTC 19219 / NBRC 100920 / 33214</strain>
    </source>
</reference>
<evidence type="ECO:0000313" key="3">
    <source>
        <dbReference type="Proteomes" id="UP000183015"/>
    </source>
</evidence>
<keyword evidence="1" id="KW-0732">Signal</keyword>
<dbReference type="RefSeq" id="WP_236656107.1">
    <property type="nucleotide sequence ID" value="NZ_BBPN01000020.1"/>
</dbReference>
<accession>A0A1H7WNQ8</accession>
<keyword evidence="3" id="KW-1185">Reference proteome</keyword>
<dbReference type="EMBL" id="FOAZ01000021">
    <property type="protein sequence ID" value="SEM23133.1"/>
    <property type="molecule type" value="Genomic_DNA"/>
</dbReference>
<dbReference type="InterPro" id="IPR012334">
    <property type="entry name" value="Pectin_lyas_fold"/>
</dbReference>
<protein>
    <recommendedName>
        <fullName evidence="4">Pectate lyase superfamily protein</fullName>
    </recommendedName>
</protein>
<dbReference type="STRING" id="235985.SAMN05414137_12121"/>
<feature type="signal peptide" evidence="1">
    <location>
        <begin position="1"/>
        <end position="31"/>
    </location>
</feature>
<name>A0A1H7WNQ8_STRJI</name>
<dbReference type="eggNOG" id="COG1652">
    <property type="taxonomic scope" value="Bacteria"/>
</dbReference>
<dbReference type="InterPro" id="IPR011050">
    <property type="entry name" value="Pectin_lyase_fold/virulence"/>
</dbReference>
<dbReference type="PROSITE" id="PS51318">
    <property type="entry name" value="TAT"/>
    <property type="match status" value="1"/>
</dbReference>
<dbReference type="InterPro" id="IPR006311">
    <property type="entry name" value="TAT_signal"/>
</dbReference>